<gene>
    <name evidence="1" type="ORF">PACLA_8A049209</name>
</gene>
<evidence type="ECO:0000313" key="2">
    <source>
        <dbReference type="Proteomes" id="UP001152795"/>
    </source>
</evidence>
<reference evidence="1" key="1">
    <citation type="submission" date="2020-04" db="EMBL/GenBank/DDBJ databases">
        <authorList>
            <person name="Alioto T."/>
            <person name="Alioto T."/>
            <person name="Gomez Garrido J."/>
        </authorList>
    </citation>
    <scope>NUCLEOTIDE SEQUENCE</scope>
    <source>
        <strain evidence="1">A484AB</strain>
    </source>
</reference>
<sequence length="312" mass="35369">MASSNSTGYGPRRGLVFDGNEAKYELWEVKFLSFMRIQKLYKIFVPSSDEDELGEAKNADAFAELVQCLDDRSLSLIIREAKDDGRKALTVLKEHYQGKGKPRIIALYTELTSLRKGENESTTDYIIRAETAATALKPAKEIISDGLLIAMVLKGLPRNYKTFSTVVIQREKQMTFSDFKTALRNYEESEKSCNSTDIKDNVMYAAKPKFDGKCFKCEKKGHKSSECWMKSEKWCTKCRNKTHNTRDCRAAKKDAAKSITEQPKNQDLDEQSFVFTLKDSQGRSTKDSKLLVDTGATSHNIYSIYSLCNRTA</sequence>
<comment type="caution">
    <text evidence="1">The sequence shown here is derived from an EMBL/GenBank/DDBJ whole genome shotgun (WGS) entry which is preliminary data.</text>
</comment>
<dbReference type="GO" id="GO:0008270">
    <property type="term" value="F:zinc ion binding"/>
    <property type="evidence" value="ECO:0007669"/>
    <property type="project" value="InterPro"/>
</dbReference>
<dbReference type="OrthoDB" id="10059408at2759"/>
<proteinExistence type="predicted"/>
<dbReference type="Gene3D" id="4.10.60.10">
    <property type="entry name" value="Zinc finger, CCHC-type"/>
    <property type="match status" value="1"/>
</dbReference>
<organism evidence="1 2">
    <name type="scientific">Paramuricea clavata</name>
    <name type="common">Red gorgonian</name>
    <name type="synonym">Violescent sea-whip</name>
    <dbReference type="NCBI Taxonomy" id="317549"/>
    <lineage>
        <taxon>Eukaryota</taxon>
        <taxon>Metazoa</taxon>
        <taxon>Cnidaria</taxon>
        <taxon>Anthozoa</taxon>
        <taxon>Octocorallia</taxon>
        <taxon>Malacalcyonacea</taxon>
        <taxon>Plexauridae</taxon>
        <taxon>Paramuricea</taxon>
    </lineage>
</organism>
<dbReference type="PANTHER" id="PTHR47481:SF14">
    <property type="entry name" value="RETROTRANSPOSON COPIA-LIKE N-TERMINAL DOMAIN-CONTAINING PROTEIN"/>
    <property type="match status" value="1"/>
</dbReference>
<dbReference type="GO" id="GO:0003676">
    <property type="term" value="F:nucleic acid binding"/>
    <property type="evidence" value="ECO:0007669"/>
    <property type="project" value="InterPro"/>
</dbReference>
<dbReference type="SMART" id="SM00343">
    <property type="entry name" value="ZnF_C2HC"/>
    <property type="match status" value="2"/>
</dbReference>
<protein>
    <submittedName>
        <fullName evidence="1">Myosin heavy fast skeletal muscle</fullName>
    </submittedName>
</protein>
<accession>A0A6S7G626</accession>
<dbReference type="SUPFAM" id="SSF57756">
    <property type="entry name" value="Retrovirus zinc finger-like domains"/>
    <property type="match status" value="1"/>
</dbReference>
<dbReference type="PANTHER" id="PTHR47481">
    <property type="match status" value="1"/>
</dbReference>
<dbReference type="PROSITE" id="PS50158">
    <property type="entry name" value="ZF_CCHC"/>
    <property type="match status" value="1"/>
</dbReference>
<name>A0A6S7G626_PARCT</name>
<dbReference type="Pfam" id="PF14223">
    <property type="entry name" value="Retrotran_gag_2"/>
    <property type="match status" value="1"/>
</dbReference>
<dbReference type="InterPro" id="IPR036875">
    <property type="entry name" value="Znf_CCHC_sf"/>
</dbReference>
<dbReference type="AlphaFoldDB" id="A0A6S7G626"/>
<dbReference type="Proteomes" id="UP001152795">
    <property type="component" value="Unassembled WGS sequence"/>
</dbReference>
<keyword evidence="2" id="KW-1185">Reference proteome</keyword>
<evidence type="ECO:0000313" key="1">
    <source>
        <dbReference type="EMBL" id="CAB3984419.1"/>
    </source>
</evidence>
<dbReference type="InterPro" id="IPR001878">
    <property type="entry name" value="Znf_CCHC"/>
</dbReference>
<dbReference type="EMBL" id="CACRXK020000737">
    <property type="protein sequence ID" value="CAB3984419.1"/>
    <property type="molecule type" value="Genomic_DNA"/>
</dbReference>